<dbReference type="WBParaSite" id="scaffold4849_cov221.g8750">
    <property type="protein sequence ID" value="scaffold4849_cov221.g8750"/>
    <property type="gene ID" value="scaffold4849_cov221.g8750"/>
</dbReference>
<accession>A0A915MNL7</accession>
<evidence type="ECO:0000313" key="2">
    <source>
        <dbReference type="WBParaSite" id="scaffold4849_cov221.g8750"/>
    </source>
</evidence>
<sequence length="132" mass="15223">MSTANAYMYHSNFGMSGPGLNGPHLDYLGWLPMDRMLYFGRESGNNYTLRLSSISVPHNQTHGWLLIMLPYDRDDPNNYYTIELRTPHNFDRGIEQAKYEILNIHTTNLAFCSGTSSSEKWHKLLFYIIKAG</sequence>
<evidence type="ECO:0000313" key="1">
    <source>
        <dbReference type="Proteomes" id="UP000887561"/>
    </source>
</evidence>
<dbReference type="Proteomes" id="UP000887561">
    <property type="component" value="Unplaced"/>
</dbReference>
<protein>
    <submittedName>
        <fullName evidence="2">Uncharacterized protein</fullName>
    </submittedName>
</protein>
<proteinExistence type="predicted"/>
<keyword evidence="1" id="KW-1185">Reference proteome</keyword>
<reference evidence="2" key="1">
    <citation type="submission" date="2022-11" db="UniProtKB">
        <authorList>
            <consortium name="WormBaseParasite"/>
        </authorList>
    </citation>
    <scope>IDENTIFICATION</scope>
</reference>
<dbReference type="AlphaFoldDB" id="A0A915MNL7"/>
<name>A0A915MNL7_MELJA</name>
<organism evidence="1 2">
    <name type="scientific">Meloidogyne javanica</name>
    <name type="common">Root-knot nematode worm</name>
    <dbReference type="NCBI Taxonomy" id="6303"/>
    <lineage>
        <taxon>Eukaryota</taxon>
        <taxon>Metazoa</taxon>
        <taxon>Ecdysozoa</taxon>
        <taxon>Nematoda</taxon>
        <taxon>Chromadorea</taxon>
        <taxon>Rhabditida</taxon>
        <taxon>Tylenchina</taxon>
        <taxon>Tylenchomorpha</taxon>
        <taxon>Tylenchoidea</taxon>
        <taxon>Meloidogynidae</taxon>
        <taxon>Meloidogyninae</taxon>
        <taxon>Meloidogyne</taxon>
        <taxon>Meloidogyne incognita group</taxon>
    </lineage>
</organism>